<evidence type="ECO:0000313" key="1">
    <source>
        <dbReference type="EMBL" id="MBD2772689.1"/>
    </source>
</evidence>
<keyword evidence="2" id="KW-1185">Reference proteome</keyword>
<evidence type="ECO:0000313" key="2">
    <source>
        <dbReference type="Proteomes" id="UP000629098"/>
    </source>
</evidence>
<dbReference type="RefSeq" id="WP_190827575.1">
    <property type="nucleotide sequence ID" value="NZ_CAWPPI010000043.1"/>
</dbReference>
<dbReference type="Proteomes" id="UP000629098">
    <property type="component" value="Unassembled WGS sequence"/>
</dbReference>
<sequence>MVFQVSIPEGVGERWQHTLDLVNAKVNSLSLGAQQVKESLQQTATGASDRAINSVTTTLQQSLQSAEQIKSTTKDAVQTAITSSVDNWLVEHPAIFRFLQILGWGVNHPIISAVILLVSLALLWTTIKVVGSWIESASLSLLQLPFKLLQGLFKVTSKGFSWMWRVVKQASNKTSDIVEALPQLPSPPLQQKQQRLAEISQRLQEIHTEQNYLMQEAAELLASNAAETFHGTSLQINDPELKNVRTLNHLLP</sequence>
<protein>
    <submittedName>
        <fullName evidence="1">Uncharacterized protein</fullName>
    </submittedName>
</protein>
<dbReference type="EMBL" id="JACXAE010000043">
    <property type="protein sequence ID" value="MBD2772689.1"/>
    <property type="molecule type" value="Genomic_DNA"/>
</dbReference>
<dbReference type="AlphaFoldDB" id="A0A8J6XCT0"/>
<name>A0A8J6XCT0_9CYAN</name>
<proteinExistence type="predicted"/>
<reference evidence="1" key="1">
    <citation type="submission" date="2020-09" db="EMBL/GenBank/DDBJ databases">
        <title>Iningainema tapete sp. nov. (Scytonemataceae, Cyanobacteria) from greenhouses in central Florida (USA) produces two types of nodularin with biosynthetic potential for microcystin-LR and anabaenopeptins.</title>
        <authorList>
            <person name="Berthold D.E."/>
            <person name="Lefler F.W."/>
            <person name="Huang I.-S."/>
            <person name="Abdulla H."/>
            <person name="Zimba P.V."/>
            <person name="Laughinghouse H.D. IV."/>
        </authorList>
    </citation>
    <scope>NUCLEOTIDE SEQUENCE</scope>
    <source>
        <strain evidence="1">BLCCT55</strain>
    </source>
</reference>
<comment type="caution">
    <text evidence="1">The sequence shown here is derived from an EMBL/GenBank/DDBJ whole genome shotgun (WGS) entry which is preliminary data.</text>
</comment>
<accession>A0A8J6XCT0</accession>
<organism evidence="1 2">
    <name type="scientific">Iningainema tapete BLCC-T55</name>
    <dbReference type="NCBI Taxonomy" id="2748662"/>
    <lineage>
        <taxon>Bacteria</taxon>
        <taxon>Bacillati</taxon>
        <taxon>Cyanobacteriota</taxon>
        <taxon>Cyanophyceae</taxon>
        <taxon>Nostocales</taxon>
        <taxon>Scytonemataceae</taxon>
        <taxon>Iningainema tapete</taxon>
    </lineage>
</organism>
<gene>
    <name evidence="1" type="ORF">ICL16_11570</name>
</gene>